<protein>
    <submittedName>
        <fullName evidence="6">Cysteine desulfurase,cysteine desulfurase,cysteine desulfurase NifS,Aminotransferase class-V</fullName>
    </submittedName>
</protein>
<dbReference type="KEGG" id="chla:C834K_0932"/>
<dbReference type="InterPro" id="IPR015421">
    <property type="entry name" value="PyrdxlP-dep_Trfase_major"/>
</dbReference>
<sequence length="385" mass="42368">MDRPHIRTTSRTIWLNNQQAIPPSVSVRKGLDAYADPFSLTPSSAMKLLNETEEVARTLVGCSEETHTFHFLPHFPHAAAIIVAALLENLTFFQGRNHLLVSSHEQQYNIDAICHRQGLRTTYDWVTINSSGRLSPEELTEALTPRTLLFSLSAANGMTGFIEPIESLQPLCKDRGVVLHLDLCDILGRAVITPEMLDADILTFSSLALGGIGNIGGMFIKKSLSKFFNLWLPTYSPGTLCLGSVAAMKTACQERLSSFSSLILSSINLRNKLTKELQAACSDVQFLFPELENKLPNVMIASIGDIPAESLAFFLHQQGIYPGLGYERFQPLSQILQNCGVSPFLCHSALHFSFTERTKDEQFTTLGRAIQEGSAHLQSAIASSV</sequence>
<evidence type="ECO:0000259" key="5">
    <source>
        <dbReference type="Pfam" id="PF00266"/>
    </source>
</evidence>
<dbReference type="Gene3D" id="3.40.640.10">
    <property type="entry name" value="Type I PLP-dependent aspartate aminotransferase-like (Major domain)"/>
    <property type="match status" value="1"/>
</dbReference>
<proteinExistence type="inferred from homology"/>
<dbReference type="OrthoDB" id="9808002at2"/>
<dbReference type="Proteomes" id="UP000258476">
    <property type="component" value="Chromosome"/>
</dbReference>
<evidence type="ECO:0000256" key="3">
    <source>
        <dbReference type="ARBA" id="ARBA00022898"/>
    </source>
</evidence>
<comment type="similarity">
    <text evidence="2">Belongs to the class-V pyridoxal-phosphate-dependent aminotransferase family. NifS/IscS subfamily.</text>
</comment>
<dbReference type="Gene3D" id="3.90.1150.10">
    <property type="entry name" value="Aspartate Aminotransferase, domain 1"/>
    <property type="match status" value="1"/>
</dbReference>
<keyword evidence="6" id="KW-0032">Aminotransferase</keyword>
<dbReference type="Pfam" id="PF00266">
    <property type="entry name" value="Aminotran_5"/>
    <property type="match status" value="1"/>
</dbReference>
<name>A0A3B0QIF5_9CHLA</name>
<comment type="catalytic activity">
    <reaction evidence="4">
        <text>(sulfur carrier)-H + L-cysteine = (sulfur carrier)-SH + L-alanine</text>
        <dbReference type="Rhea" id="RHEA:43892"/>
        <dbReference type="Rhea" id="RHEA-COMP:14737"/>
        <dbReference type="Rhea" id="RHEA-COMP:14739"/>
        <dbReference type="ChEBI" id="CHEBI:29917"/>
        <dbReference type="ChEBI" id="CHEBI:35235"/>
        <dbReference type="ChEBI" id="CHEBI:57972"/>
        <dbReference type="ChEBI" id="CHEBI:64428"/>
        <dbReference type="EC" id="2.8.1.7"/>
    </reaction>
</comment>
<reference evidence="7" key="1">
    <citation type="submission" date="2017-11" db="EMBL/GenBank/DDBJ databases">
        <authorList>
            <person name="Seth-Smith MB H."/>
        </authorList>
    </citation>
    <scope>NUCLEOTIDE SEQUENCE [LARGE SCALE GENOMIC DNA]</scope>
</reference>
<dbReference type="SUPFAM" id="SSF53383">
    <property type="entry name" value="PLP-dependent transferases"/>
    <property type="match status" value="1"/>
</dbReference>
<dbReference type="InterPro" id="IPR000192">
    <property type="entry name" value="Aminotrans_V_dom"/>
</dbReference>
<dbReference type="GO" id="GO:0008483">
    <property type="term" value="F:transaminase activity"/>
    <property type="evidence" value="ECO:0007669"/>
    <property type="project" value="UniProtKB-KW"/>
</dbReference>
<evidence type="ECO:0000313" key="6">
    <source>
        <dbReference type="EMBL" id="SYX09364.1"/>
    </source>
</evidence>
<gene>
    <name evidence="6" type="primary">iscS_2</name>
    <name evidence="6" type="ORF">C834K_0932</name>
</gene>
<accession>A0A3B0QIF5</accession>
<evidence type="ECO:0000256" key="1">
    <source>
        <dbReference type="ARBA" id="ARBA00001933"/>
    </source>
</evidence>
<keyword evidence="7" id="KW-1185">Reference proteome</keyword>
<dbReference type="EMBL" id="LS992154">
    <property type="protein sequence ID" value="SYX09364.1"/>
    <property type="molecule type" value="Genomic_DNA"/>
</dbReference>
<dbReference type="GO" id="GO:0031071">
    <property type="term" value="F:cysteine desulfurase activity"/>
    <property type="evidence" value="ECO:0007669"/>
    <property type="project" value="UniProtKB-EC"/>
</dbReference>
<keyword evidence="3" id="KW-0663">Pyridoxal phosphate</keyword>
<dbReference type="AlphaFoldDB" id="A0A3B0QIF5"/>
<feature type="domain" description="Aminotransferase class V" evidence="5">
    <location>
        <begin position="45"/>
        <end position="231"/>
    </location>
</feature>
<evidence type="ECO:0000313" key="7">
    <source>
        <dbReference type="Proteomes" id="UP000258476"/>
    </source>
</evidence>
<dbReference type="PANTHER" id="PTHR11601">
    <property type="entry name" value="CYSTEINE DESULFURYLASE FAMILY MEMBER"/>
    <property type="match status" value="1"/>
</dbReference>
<organism evidence="6 7">
    <name type="scientific">Chlamydia poikilotherma</name>
    <dbReference type="NCBI Taxonomy" id="1967783"/>
    <lineage>
        <taxon>Bacteria</taxon>
        <taxon>Pseudomonadati</taxon>
        <taxon>Chlamydiota</taxon>
        <taxon>Chlamydiia</taxon>
        <taxon>Chlamydiales</taxon>
        <taxon>Chlamydiaceae</taxon>
        <taxon>Chlamydia/Chlamydophila group</taxon>
        <taxon>Chlamydia</taxon>
    </lineage>
</organism>
<dbReference type="PANTHER" id="PTHR11601:SF34">
    <property type="entry name" value="CYSTEINE DESULFURASE"/>
    <property type="match status" value="1"/>
</dbReference>
<evidence type="ECO:0000256" key="2">
    <source>
        <dbReference type="ARBA" id="ARBA00006490"/>
    </source>
</evidence>
<evidence type="ECO:0000256" key="4">
    <source>
        <dbReference type="ARBA" id="ARBA00050776"/>
    </source>
</evidence>
<keyword evidence="6" id="KW-0808">Transferase</keyword>
<comment type="cofactor">
    <cofactor evidence="1">
        <name>pyridoxal 5'-phosphate</name>
        <dbReference type="ChEBI" id="CHEBI:597326"/>
    </cofactor>
</comment>
<dbReference type="RefSeq" id="WP_117274644.1">
    <property type="nucleotide sequence ID" value="NZ_LS992154.1"/>
</dbReference>
<dbReference type="InterPro" id="IPR015424">
    <property type="entry name" value="PyrdxlP-dep_Trfase"/>
</dbReference>
<dbReference type="InterPro" id="IPR015422">
    <property type="entry name" value="PyrdxlP-dep_Trfase_small"/>
</dbReference>